<name>A0A4R7BUX1_9HYPH</name>
<dbReference type="OrthoDB" id="9806174at2"/>
<gene>
    <name evidence="3" type="ORF">EV668_2451</name>
</gene>
<evidence type="ECO:0000256" key="1">
    <source>
        <dbReference type="SAM" id="Phobius"/>
    </source>
</evidence>
<dbReference type="EMBL" id="SNZR01000013">
    <property type="protein sequence ID" value="TDR89618.1"/>
    <property type="molecule type" value="Genomic_DNA"/>
</dbReference>
<feature type="domain" description="DUF6867" evidence="2">
    <location>
        <begin position="10"/>
        <end position="113"/>
    </location>
</feature>
<accession>A0A4R7BUX1</accession>
<dbReference type="InterPro" id="IPR049201">
    <property type="entry name" value="DUF6867"/>
</dbReference>
<organism evidence="3 4">
    <name type="scientific">Enterovirga rhinocerotis</name>
    <dbReference type="NCBI Taxonomy" id="1339210"/>
    <lineage>
        <taxon>Bacteria</taxon>
        <taxon>Pseudomonadati</taxon>
        <taxon>Pseudomonadota</taxon>
        <taxon>Alphaproteobacteria</taxon>
        <taxon>Hyphomicrobiales</taxon>
        <taxon>Methylobacteriaceae</taxon>
        <taxon>Enterovirga</taxon>
    </lineage>
</organism>
<dbReference type="Pfam" id="PF21741">
    <property type="entry name" value="DUF6867"/>
    <property type="match status" value="1"/>
</dbReference>
<feature type="transmembrane region" description="Helical" evidence="1">
    <location>
        <begin position="40"/>
        <end position="59"/>
    </location>
</feature>
<evidence type="ECO:0000313" key="3">
    <source>
        <dbReference type="EMBL" id="TDR89618.1"/>
    </source>
</evidence>
<keyword evidence="1" id="KW-1133">Transmembrane helix</keyword>
<feature type="transmembrane region" description="Helical" evidence="1">
    <location>
        <begin position="12"/>
        <end position="28"/>
    </location>
</feature>
<comment type="caution">
    <text evidence="3">The sequence shown here is derived from an EMBL/GenBank/DDBJ whole genome shotgun (WGS) entry which is preliminary data.</text>
</comment>
<protein>
    <recommendedName>
        <fullName evidence="2">DUF6867 domain-containing protein</fullName>
    </recommendedName>
</protein>
<evidence type="ECO:0000259" key="2">
    <source>
        <dbReference type="Pfam" id="PF21741"/>
    </source>
</evidence>
<dbReference type="RefSeq" id="WP_133770373.1">
    <property type="nucleotide sequence ID" value="NZ_SNZR01000013.1"/>
</dbReference>
<proteinExistence type="predicted"/>
<keyword evidence="4" id="KW-1185">Reference proteome</keyword>
<reference evidence="3 4" key="1">
    <citation type="submission" date="2019-03" db="EMBL/GenBank/DDBJ databases">
        <title>Genomic Encyclopedia of Type Strains, Phase IV (KMG-IV): sequencing the most valuable type-strain genomes for metagenomic binning, comparative biology and taxonomic classification.</title>
        <authorList>
            <person name="Goeker M."/>
        </authorList>
    </citation>
    <scope>NUCLEOTIDE SEQUENCE [LARGE SCALE GENOMIC DNA]</scope>
    <source>
        <strain evidence="3 4">DSM 25903</strain>
    </source>
</reference>
<sequence>MQGILYEESSAWLWVGVTVVIGGWTAWMTGRGIALAWRPAWQAALAALPLTVAVRFIHFALFEGSFLSVRYYLVDLVVVLAICLLGHRYTRTGQMARQYRWMIERTGPLSWRETGRGGLHEGR</sequence>
<dbReference type="Proteomes" id="UP000295122">
    <property type="component" value="Unassembled WGS sequence"/>
</dbReference>
<dbReference type="AlphaFoldDB" id="A0A4R7BUX1"/>
<evidence type="ECO:0000313" key="4">
    <source>
        <dbReference type="Proteomes" id="UP000295122"/>
    </source>
</evidence>
<keyword evidence="1" id="KW-0812">Transmembrane</keyword>
<keyword evidence="1" id="KW-0472">Membrane</keyword>
<feature type="transmembrane region" description="Helical" evidence="1">
    <location>
        <begin position="71"/>
        <end position="90"/>
    </location>
</feature>